<reference evidence="4" key="1">
    <citation type="submission" date="2023-03" db="EMBL/GenBank/DDBJ databases">
        <title>Andean soil-derived lignocellulolytic bacterial consortium as a source of novel taxa and putative plastic-active enzymes.</title>
        <authorList>
            <person name="Diaz-Garcia L."/>
            <person name="Chuvochina M."/>
            <person name="Feuerriegel G."/>
            <person name="Bunk B."/>
            <person name="Sproer C."/>
            <person name="Streit W.R."/>
            <person name="Rodriguez L.M."/>
            <person name="Overmann J."/>
            <person name="Jimenez D.J."/>
        </authorList>
    </citation>
    <scope>NUCLEOTIDE SEQUENCE</scope>
    <source>
        <strain evidence="4">MAG 876</strain>
    </source>
</reference>
<dbReference type="Gene3D" id="3.40.630.30">
    <property type="match status" value="1"/>
</dbReference>
<gene>
    <name evidence="4" type="ORF">P0Y58_09255</name>
</gene>
<dbReference type="GO" id="GO:0016747">
    <property type="term" value="F:acyltransferase activity, transferring groups other than amino-acyl groups"/>
    <property type="evidence" value="ECO:0007669"/>
    <property type="project" value="InterPro"/>
</dbReference>
<dbReference type="Proteomes" id="UP001216329">
    <property type="component" value="Chromosome"/>
</dbReference>
<organism evidence="4 5">
    <name type="scientific">Candidatus Pseudomonas phytovorans</name>
    <dbReference type="NCBI Taxonomy" id="3121377"/>
    <lineage>
        <taxon>Bacteria</taxon>
        <taxon>Pseudomonadati</taxon>
        <taxon>Pseudomonadota</taxon>
        <taxon>Gammaproteobacteria</taxon>
        <taxon>Pseudomonadales</taxon>
        <taxon>Pseudomonadaceae</taxon>
        <taxon>Pseudomonas</taxon>
    </lineage>
</organism>
<dbReference type="AlphaFoldDB" id="A0AAJ6BCB2"/>
<feature type="domain" description="N-acetyltransferase" evidence="3">
    <location>
        <begin position="13"/>
        <end position="148"/>
    </location>
</feature>
<dbReference type="InterPro" id="IPR050832">
    <property type="entry name" value="Bact_Acetyltransf"/>
</dbReference>
<evidence type="ECO:0000256" key="1">
    <source>
        <dbReference type="ARBA" id="ARBA00022679"/>
    </source>
</evidence>
<dbReference type="EMBL" id="CP119325">
    <property type="protein sequence ID" value="WEK32360.1"/>
    <property type="molecule type" value="Genomic_DNA"/>
</dbReference>
<evidence type="ECO:0000313" key="4">
    <source>
        <dbReference type="EMBL" id="WEK32360.1"/>
    </source>
</evidence>
<dbReference type="InterPro" id="IPR016181">
    <property type="entry name" value="Acyl_CoA_acyltransferase"/>
</dbReference>
<dbReference type="PROSITE" id="PS51186">
    <property type="entry name" value="GNAT"/>
    <property type="match status" value="1"/>
</dbReference>
<proteinExistence type="predicted"/>
<dbReference type="PANTHER" id="PTHR43877:SF2">
    <property type="entry name" value="AMINOALKYLPHOSPHONATE N-ACETYLTRANSFERASE-RELATED"/>
    <property type="match status" value="1"/>
</dbReference>
<protein>
    <submittedName>
        <fullName evidence="4">GNAT family N-acetyltransferase</fullName>
    </submittedName>
</protein>
<dbReference type="InterPro" id="IPR000182">
    <property type="entry name" value="GNAT_dom"/>
</dbReference>
<keyword evidence="1" id="KW-0808">Transferase</keyword>
<sequence>MVDADLAFLRALYGTSRAAEMAMAPWDQATIETFLDQQFRAQHMHYQAHFPDACFSIIETASERIGRAYLHWSDSHLQIVDITLLPAWQGQGIGARLIGQWLSRADQQGLSAGLQVTAYNPALRLYQRSGFQVIVDDGLYLTMRRPALATAMPTKSVGHRPTLSVLMGE</sequence>
<evidence type="ECO:0000256" key="2">
    <source>
        <dbReference type="ARBA" id="ARBA00023315"/>
    </source>
</evidence>
<evidence type="ECO:0000259" key="3">
    <source>
        <dbReference type="PROSITE" id="PS51186"/>
    </source>
</evidence>
<dbReference type="Pfam" id="PF00583">
    <property type="entry name" value="Acetyltransf_1"/>
    <property type="match status" value="1"/>
</dbReference>
<dbReference type="SUPFAM" id="SSF55729">
    <property type="entry name" value="Acyl-CoA N-acyltransferases (Nat)"/>
    <property type="match status" value="1"/>
</dbReference>
<keyword evidence="2" id="KW-0012">Acyltransferase</keyword>
<evidence type="ECO:0000313" key="5">
    <source>
        <dbReference type="Proteomes" id="UP001216329"/>
    </source>
</evidence>
<dbReference type="PANTHER" id="PTHR43877">
    <property type="entry name" value="AMINOALKYLPHOSPHONATE N-ACETYLTRANSFERASE-RELATED-RELATED"/>
    <property type="match status" value="1"/>
</dbReference>
<accession>A0AAJ6BCB2</accession>
<dbReference type="CDD" id="cd04301">
    <property type="entry name" value="NAT_SF"/>
    <property type="match status" value="1"/>
</dbReference>
<name>A0AAJ6BCB2_9PSED</name>